<comment type="caution">
    <text evidence="2">The sequence shown here is derived from an EMBL/GenBank/DDBJ whole genome shotgun (WGS) entry which is preliminary data.</text>
</comment>
<accession>A0A822EGW5</accession>
<dbReference type="Gene3D" id="1.25.10.10">
    <property type="entry name" value="Leucine-rich Repeat Variant"/>
    <property type="match status" value="1"/>
</dbReference>
<name>A0A822EGW5_9BILA</name>
<sequence length="60" mass="6889">SQEQNRQPERTSRYYARGALPYLVPVLLQRLTMQEETDDDDEWNPCKSAGVCLMLLANCA</sequence>
<proteinExistence type="predicted"/>
<dbReference type="Proteomes" id="UP000663848">
    <property type="component" value="Unassembled WGS sequence"/>
</dbReference>
<organism evidence="2 3">
    <name type="scientific">Rotaria socialis</name>
    <dbReference type="NCBI Taxonomy" id="392032"/>
    <lineage>
        <taxon>Eukaryota</taxon>
        <taxon>Metazoa</taxon>
        <taxon>Spiralia</taxon>
        <taxon>Gnathifera</taxon>
        <taxon>Rotifera</taxon>
        <taxon>Eurotatoria</taxon>
        <taxon>Bdelloidea</taxon>
        <taxon>Philodinida</taxon>
        <taxon>Philodinidae</taxon>
        <taxon>Rotaria</taxon>
    </lineage>
</organism>
<dbReference type="EMBL" id="CAJOBR010070092">
    <property type="protein sequence ID" value="CAF5096958.1"/>
    <property type="molecule type" value="Genomic_DNA"/>
</dbReference>
<dbReference type="SUPFAM" id="SSF48371">
    <property type="entry name" value="ARM repeat"/>
    <property type="match status" value="1"/>
</dbReference>
<evidence type="ECO:0000313" key="2">
    <source>
        <dbReference type="EMBL" id="CAF5101329.1"/>
    </source>
</evidence>
<gene>
    <name evidence="1" type="ORF">QYT958_LOCUS44633</name>
    <name evidence="2" type="ORF">QYT958_LOCUS44857</name>
</gene>
<dbReference type="InterPro" id="IPR011989">
    <property type="entry name" value="ARM-like"/>
</dbReference>
<reference evidence="2" key="1">
    <citation type="submission" date="2021-02" db="EMBL/GenBank/DDBJ databases">
        <authorList>
            <person name="Nowell W R."/>
        </authorList>
    </citation>
    <scope>NUCLEOTIDE SEQUENCE</scope>
</reference>
<protein>
    <submittedName>
        <fullName evidence="2">Uncharacterized protein</fullName>
    </submittedName>
</protein>
<feature type="non-terminal residue" evidence="2">
    <location>
        <position position="60"/>
    </location>
</feature>
<evidence type="ECO:0000313" key="3">
    <source>
        <dbReference type="Proteomes" id="UP000663848"/>
    </source>
</evidence>
<dbReference type="EMBL" id="CAJOBR010071580">
    <property type="protein sequence ID" value="CAF5101329.1"/>
    <property type="molecule type" value="Genomic_DNA"/>
</dbReference>
<feature type="non-terminal residue" evidence="2">
    <location>
        <position position="1"/>
    </location>
</feature>
<dbReference type="AlphaFoldDB" id="A0A822EGW5"/>
<evidence type="ECO:0000313" key="1">
    <source>
        <dbReference type="EMBL" id="CAF5096958.1"/>
    </source>
</evidence>
<dbReference type="InterPro" id="IPR016024">
    <property type="entry name" value="ARM-type_fold"/>
</dbReference>